<keyword evidence="2" id="KW-0472">Membrane</keyword>
<gene>
    <name evidence="3" type="ORF">M440DRAFT_1394349</name>
</gene>
<feature type="compositionally biased region" description="Polar residues" evidence="1">
    <location>
        <begin position="1"/>
        <end position="16"/>
    </location>
</feature>
<keyword evidence="2" id="KW-0812">Transmembrane</keyword>
<evidence type="ECO:0000313" key="4">
    <source>
        <dbReference type="Proteomes" id="UP000240760"/>
    </source>
</evidence>
<dbReference type="AlphaFoldDB" id="A0A2T4BV14"/>
<name>A0A2T4BV14_TRILO</name>
<feature type="transmembrane region" description="Helical" evidence="2">
    <location>
        <begin position="29"/>
        <end position="49"/>
    </location>
</feature>
<protein>
    <submittedName>
        <fullName evidence="3">Uncharacterized protein</fullName>
    </submittedName>
</protein>
<organism evidence="3 4">
    <name type="scientific">Trichoderma longibrachiatum ATCC 18648</name>
    <dbReference type="NCBI Taxonomy" id="983965"/>
    <lineage>
        <taxon>Eukaryota</taxon>
        <taxon>Fungi</taxon>
        <taxon>Dikarya</taxon>
        <taxon>Ascomycota</taxon>
        <taxon>Pezizomycotina</taxon>
        <taxon>Sordariomycetes</taxon>
        <taxon>Hypocreomycetidae</taxon>
        <taxon>Hypocreales</taxon>
        <taxon>Hypocreaceae</taxon>
        <taxon>Trichoderma</taxon>
    </lineage>
</organism>
<dbReference type="Proteomes" id="UP000240760">
    <property type="component" value="Unassembled WGS sequence"/>
</dbReference>
<dbReference type="EMBL" id="KZ679139">
    <property type="protein sequence ID" value="PTB73161.1"/>
    <property type="molecule type" value="Genomic_DNA"/>
</dbReference>
<evidence type="ECO:0000256" key="2">
    <source>
        <dbReference type="SAM" id="Phobius"/>
    </source>
</evidence>
<feature type="region of interest" description="Disordered" evidence="1">
    <location>
        <begin position="1"/>
        <end position="21"/>
    </location>
</feature>
<feature type="region of interest" description="Disordered" evidence="1">
    <location>
        <begin position="56"/>
        <end position="97"/>
    </location>
</feature>
<feature type="compositionally biased region" description="Polar residues" evidence="1">
    <location>
        <begin position="72"/>
        <end position="97"/>
    </location>
</feature>
<accession>A0A2T4BV14</accession>
<proteinExistence type="predicted"/>
<reference evidence="3 4" key="1">
    <citation type="submission" date="2016-07" db="EMBL/GenBank/DDBJ databases">
        <title>Multiple horizontal gene transfer events from other fungi enriched the ability of initially mycotrophic Trichoderma (Ascomycota) to feed on dead plant biomass.</title>
        <authorList>
            <consortium name="DOE Joint Genome Institute"/>
            <person name="Aerts A."/>
            <person name="Atanasova L."/>
            <person name="Chenthamara K."/>
            <person name="Zhang J."/>
            <person name="Grujic M."/>
            <person name="Henrissat B."/>
            <person name="Kuo A."/>
            <person name="Salamov A."/>
            <person name="Lipzen A."/>
            <person name="Labutti K."/>
            <person name="Barry K."/>
            <person name="Miao Y."/>
            <person name="Rahimi M.J."/>
            <person name="Shen Q."/>
            <person name="Grigoriev I.V."/>
            <person name="Kubicek C.P."/>
            <person name="Druzhinina I.S."/>
        </authorList>
    </citation>
    <scope>NUCLEOTIDE SEQUENCE [LARGE SCALE GENOMIC DNA]</scope>
    <source>
        <strain evidence="3 4">ATCC 18648</strain>
    </source>
</reference>
<sequence>MIDNLQCQTHTRTPWGSSPHRYDPRIRSLAMGLLCASVLAVFTVSLVFVGNSAVKAYSSSSSPSEDDDDHPTVSTGEPFSTEQVTSTTTNVGASKVNQSTTRSITTVTITGLQTLLPTTITVPFDDFYTTDNG</sequence>
<dbReference type="OrthoDB" id="3545167at2759"/>
<evidence type="ECO:0000256" key="1">
    <source>
        <dbReference type="SAM" id="MobiDB-lite"/>
    </source>
</evidence>
<keyword evidence="4" id="KW-1185">Reference proteome</keyword>
<keyword evidence="2" id="KW-1133">Transmembrane helix</keyword>
<evidence type="ECO:0000313" key="3">
    <source>
        <dbReference type="EMBL" id="PTB73161.1"/>
    </source>
</evidence>